<evidence type="ECO:0008006" key="4">
    <source>
        <dbReference type="Google" id="ProtNLM"/>
    </source>
</evidence>
<evidence type="ECO:0000313" key="2">
    <source>
        <dbReference type="EMBL" id="MEW9502627.1"/>
    </source>
</evidence>
<organism evidence="2 3">
    <name type="scientific">Jeotgalibacillus marinus</name>
    <dbReference type="NCBI Taxonomy" id="86667"/>
    <lineage>
        <taxon>Bacteria</taxon>
        <taxon>Bacillati</taxon>
        <taxon>Bacillota</taxon>
        <taxon>Bacilli</taxon>
        <taxon>Bacillales</taxon>
        <taxon>Caryophanaceae</taxon>
        <taxon>Jeotgalibacillus</taxon>
    </lineage>
</organism>
<dbReference type="EMBL" id="JBFMIA010000013">
    <property type="protein sequence ID" value="MEW9502627.1"/>
    <property type="molecule type" value="Genomic_DNA"/>
</dbReference>
<dbReference type="RefSeq" id="WP_367780120.1">
    <property type="nucleotide sequence ID" value="NZ_JBFMIA010000013.1"/>
</dbReference>
<comment type="caution">
    <text evidence="2">The sequence shown here is derived from an EMBL/GenBank/DDBJ whole genome shotgun (WGS) entry which is preliminary data.</text>
</comment>
<dbReference type="Proteomes" id="UP001556040">
    <property type="component" value="Unassembled WGS sequence"/>
</dbReference>
<protein>
    <recommendedName>
        <fullName evidence="4">ABC transporter permease</fullName>
    </recommendedName>
</protein>
<evidence type="ECO:0000313" key="3">
    <source>
        <dbReference type="Proteomes" id="UP001556040"/>
    </source>
</evidence>
<accession>A0ABV3Q5L3</accession>
<feature type="transmembrane region" description="Helical" evidence="1">
    <location>
        <begin position="62"/>
        <end position="82"/>
    </location>
</feature>
<keyword evidence="3" id="KW-1185">Reference proteome</keyword>
<keyword evidence="1" id="KW-0472">Membrane</keyword>
<evidence type="ECO:0000256" key="1">
    <source>
        <dbReference type="SAM" id="Phobius"/>
    </source>
</evidence>
<feature type="transmembrane region" description="Helical" evidence="1">
    <location>
        <begin position="151"/>
        <end position="174"/>
    </location>
</feature>
<feature type="transmembrane region" description="Helical" evidence="1">
    <location>
        <begin position="215"/>
        <end position="238"/>
    </location>
</feature>
<feature type="transmembrane region" description="Helical" evidence="1">
    <location>
        <begin position="103"/>
        <end position="131"/>
    </location>
</feature>
<feature type="transmembrane region" description="Helical" evidence="1">
    <location>
        <begin position="20"/>
        <end position="42"/>
    </location>
</feature>
<gene>
    <name evidence="2" type="ORF">AB1471_12590</name>
</gene>
<name>A0ABV3Q5L3_9BACL</name>
<keyword evidence="1" id="KW-1133">Transmembrane helix</keyword>
<reference evidence="2 3" key="1">
    <citation type="journal article" date="1979" name="Int. J. Syst. Evol. Microbiol.">
        <title>Bacillus globisporus subsp. marinus subsp. nov.</title>
        <authorList>
            <person name="Liu H."/>
        </authorList>
    </citation>
    <scope>NUCLEOTIDE SEQUENCE [LARGE SCALE GENOMIC DNA]</scope>
    <source>
        <strain evidence="2 3">DSM 1297</strain>
    </source>
</reference>
<proteinExistence type="predicted"/>
<feature type="transmembrane region" description="Helical" evidence="1">
    <location>
        <begin position="181"/>
        <end position="203"/>
    </location>
</feature>
<keyword evidence="1" id="KW-0812">Transmembrane</keyword>
<sequence>MPLTKVSLGSVVGKQYVYKLFSYADAIKSLIIVQLIAIAFSFLGSMGGGTGNGQVNIWVSYYSIDIVVVFTMLWVFTTAILLTSKAYRYEDYSFVTNRLSSQLSNIAFLLTAAMTGTITAILSGYFIFLITHLRNVPMLNSTAAVGSLSEIVLATCGAFLYLVLVGAFGYFVGACAQISKLFILIFPAVFFVISIVFESSFIVEQFFQFYFMEKSIWIFGVKVLVTSVALYGIALMIFSKREVRL</sequence>